<dbReference type="SUPFAM" id="SSF47413">
    <property type="entry name" value="lambda repressor-like DNA-binding domains"/>
    <property type="match status" value="1"/>
</dbReference>
<evidence type="ECO:0000313" key="3">
    <source>
        <dbReference type="EMBL" id="HIS35177.1"/>
    </source>
</evidence>
<dbReference type="PROSITE" id="PS50943">
    <property type="entry name" value="HTH_CROC1"/>
    <property type="match status" value="1"/>
</dbReference>
<proteinExistence type="predicted"/>
<dbReference type="InterPro" id="IPR010982">
    <property type="entry name" value="Lambda_DNA-bd_dom_sf"/>
</dbReference>
<keyword evidence="1" id="KW-0238">DNA-binding</keyword>
<evidence type="ECO:0000256" key="1">
    <source>
        <dbReference type="ARBA" id="ARBA00023125"/>
    </source>
</evidence>
<dbReference type="PANTHER" id="PTHR46797">
    <property type="entry name" value="HTH-TYPE TRANSCRIPTIONAL REGULATOR"/>
    <property type="match status" value="1"/>
</dbReference>
<dbReference type="AlphaFoldDB" id="A0A9D1JLP2"/>
<dbReference type="GO" id="GO:0003677">
    <property type="term" value="F:DNA binding"/>
    <property type="evidence" value="ECO:0007669"/>
    <property type="project" value="UniProtKB-KW"/>
</dbReference>
<dbReference type="InterPro" id="IPR050807">
    <property type="entry name" value="TransReg_Diox_bact_type"/>
</dbReference>
<dbReference type="InterPro" id="IPR001387">
    <property type="entry name" value="Cro/C1-type_HTH"/>
</dbReference>
<dbReference type="GO" id="GO:0003700">
    <property type="term" value="F:DNA-binding transcription factor activity"/>
    <property type="evidence" value="ECO:0007669"/>
    <property type="project" value="TreeGrafter"/>
</dbReference>
<dbReference type="Pfam" id="PF01381">
    <property type="entry name" value="HTH_3"/>
    <property type="match status" value="1"/>
</dbReference>
<dbReference type="SMART" id="SM00530">
    <property type="entry name" value="HTH_XRE"/>
    <property type="match status" value="1"/>
</dbReference>
<protein>
    <submittedName>
        <fullName evidence="3">Helix-turn-helix transcriptional regulator</fullName>
    </submittedName>
</protein>
<accession>A0A9D1JLP2</accession>
<sequence>MDRNEIIKIFAENVRAERARKRLSQETLAEKADITPEYLARIEKEKYSPSLVVIVKLAAALGVGVDKLIPTEKILL</sequence>
<dbReference type="EMBL" id="DVIU01000019">
    <property type="protein sequence ID" value="HIS35177.1"/>
    <property type="molecule type" value="Genomic_DNA"/>
</dbReference>
<dbReference type="Proteomes" id="UP000823928">
    <property type="component" value="Unassembled WGS sequence"/>
</dbReference>
<dbReference type="PANTHER" id="PTHR46797:SF1">
    <property type="entry name" value="METHYLPHOSPHONATE SYNTHASE"/>
    <property type="match status" value="1"/>
</dbReference>
<dbReference type="CDD" id="cd00093">
    <property type="entry name" value="HTH_XRE"/>
    <property type="match status" value="1"/>
</dbReference>
<reference evidence="3" key="1">
    <citation type="submission" date="2020-10" db="EMBL/GenBank/DDBJ databases">
        <authorList>
            <person name="Gilroy R."/>
        </authorList>
    </citation>
    <scope>NUCLEOTIDE SEQUENCE</scope>
    <source>
        <strain evidence="3">6276</strain>
    </source>
</reference>
<reference evidence="3" key="2">
    <citation type="journal article" date="2021" name="PeerJ">
        <title>Extensive microbial diversity within the chicken gut microbiome revealed by metagenomics and culture.</title>
        <authorList>
            <person name="Gilroy R."/>
            <person name="Ravi A."/>
            <person name="Getino M."/>
            <person name="Pursley I."/>
            <person name="Horton D.L."/>
            <person name="Alikhan N.F."/>
            <person name="Baker D."/>
            <person name="Gharbi K."/>
            <person name="Hall N."/>
            <person name="Watson M."/>
            <person name="Adriaenssens E.M."/>
            <person name="Foster-Nyarko E."/>
            <person name="Jarju S."/>
            <person name="Secka A."/>
            <person name="Antonio M."/>
            <person name="Oren A."/>
            <person name="Chaudhuri R.R."/>
            <person name="La Ragione R."/>
            <person name="Hildebrand F."/>
            <person name="Pallen M.J."/>
        </authorList>
    </citation>
    <scope>NUCLEOTIDE SEQUENCE</scope>
    <source>
        <strain evidence="3">6276</strain>
    </source>
</reference>
<feature type="domain" description="HTH cro/C1-type" evidence="2">
    <location>
        <begin position="14"/>
        <end position="68"/>
    </location>
</feature>
<comment type="caution">
    <text evidence="3">The sequence shown here is derived from an EMBL/GenBank/DDBJ whole genome shotgun (WGS) entry which is preliminary data.</text>
</comment>
<name>A0A9D1JLP2_9BACT</name>
<organism evidence="3 4">
    <name type="scientific">Candidatus Scatousia excrementigallinarum</name>
    <dbReference type="NCBI Taxonomy" id="2840935"/>
    <lineage>
        <taxon>Bacteria</taxon>
        <taxon>Candidatus Scatousia</taxon>
    </lineage>
</organism>
<gene>
    <name evidence="3" type="ORF">IAC10_00900</name>
</gene>
<dbReference type="Gene3D" id="1.10.260.40">
    <property type="entry name" value="lambda repressor-like DNA-binding domains"/>
    <property type="match status" value="1"/>
</dbReference>
<dbReference type="GO" id="GO:0005829">
    <property type="term" value="C:cytosol"/>
    <property type="evidence" value="ECO:0007669"/>
    <property type="project" value="TreeGrafter"/>
</dbReference>
<evidence type="ECO:0000259" key="2">
    <source>
        <dbReference type="PROSITE" id="PS50943"/>
    </source>
</evidence>
<evidence type="ECO:0000313" key="4">
    <source>
        <dbReference type="Proteomes" id="UP000823928"/>
    </source>
</evidence>